<comment type="pathway">
    <text evidence="1">Amino-acid biosynthesis; L-histidine biosynthesis; L-histidine from 5-phospho-alpha-D-ribose 1-diphosphate: step 4/9.</text>
</comment>
<protein>
    <recommendedName>
        <fullName evidence="3">1-(5-phosphoribosyl)-5-[(5-phosphoribosylamino)methylideneamino]imidazole-4-carboxamideisomerase</fullName>
        <ecNumber evidence="3">5.3.1.16</ecNumber>
    </recommendedName>
</protein>
<dbReference type="AlphaFoldDB" id="A0A0D2X040"/>
<dbReference type="EC" id="5.3.1.16" evidence="3"/>
<gene>
    <name evidence="8" type="ORF">CAOG_000055</name>
</gene>
<keyword evidence="5 7" id="KW-0368">Histidine biosynthesis</keyword>
<dbReference type="GO" id="GO:0003949">
    <property type="term" value="F:1-(5-phosphoribosyl)-5-[(5-phosphoribosylamino)methylideneamino]imidazole-4-carboxamide isomerase activity"/>
    <property type="evidence" value="ECO:0007669"/>
    <property type="project" value="UniProtKB-EC"/>
</dbReference>
<dbReference type="PhylomeDB" id="A0A0D2X040"/>
<keyword evidence="9" id="KW-1185">Reference proteome</keyword>
<evidence type="ECO:0000256" key="7">
    <source>
        <dbReference type="RuleBase" id="RU003657"/>
    </source>
</evidence>
<evidence type="ECO:0000256" key="3">
    <source>
        <dbReference type="ARBA" id="ARBA00012550"/>
    </source>
</evidence>
<evidence type="ECO:0000313" key="9">
    <source>
        <dbReference type="Proteomes" id="UP000008743"/>
    </source>
</evidence>
<dbReference type="InterPro" id="IPR011060">
    <property type="entry name" value="RibuloseP-bd_barrel"/>
</dbReference>
<evidence type="ECO:0000256" key="4">
    <source>
        <dbReference type="ARBA" id="ARBA00022605"/>
    </source>
</evidence>
<dbReference type="UniPathway" id="UPA00031">
    <property type="reaction ID" value="UER00009"/>
</dbReference>
<accession>A0A0D2X040</accession>
<dbReference type="FunCoup" id="A0A0D2X040">
    <property type="interactions" value="277"/>
</dbReference>
<dbReference type="InterPro" id="IPR011858">
    <property type="entry name" value="His6/HISN3"/>
</dbReference>
<dbReference type="SUPFAM" id="SSF51366">
    <property type="entry name" value="Ribulose-phoshate binding barrel"/>
    <property type="match status" value="1"/>
</dbReference>
<dbReference type="InParanoid" id="A0A0D2X040"/>
<dbReference type="OrthoDB" id="446074at2759"/>
<evidence type="ECO:0000256" key="2">
    <source>
        <dbReference type="ARBA" id="ARBA00009667"/>
    </source>
</evidence>
<dbReference type="InterPro" id="IPR006062">
    <property type="entry name" value="His_biosynth"/>
</dbReference>
<dbReference type="Pfam" id="PF00977">
    <property type="entry name" value="His_biosynth"/>
    <property type="match status" value="1"/>
</dbReference>
<dbReference type="PANTHER" id="PTHR43090:SF2">
    <property type="entry name" value="1-(5-PHOSPHORIBOSYL)-5-[(5-PHOSPHORIBOSYLAMINO)METHYLIDENEAMINO] IMIDAZOLE-4-CARBOXAMIDE ISOMERASE"/>
    <property type="match status" value="1"/>
</dbReference>
<dbReference type="InterPro" id="IPR044524">
    <property type="entry name" value="Isoase_HisA-like"/>
</dbReference>
<dbReference type="NCBIfam" id="TIGR02129">
    <property type="entry name" value="hisA_euk"/>
    <property type="match status" value="1"/>
</dbReference>
<comment type="similarity">
    <text evidence="2 7">Belongs to the HisA/HisF family.</text>
</comment>
<keyword evidence="6 8" id="KW-0413">Isomerase</keyword>
<dbReference type="EMBL" id="KE346360">
    <property type="protein sequence ID" value="KJE88394.1"/>
    <property type="molecule type" value="Genomic_DNA"/>
</dbReference>
<evidence type="ECO:0000256" key="5">
    <source>
        <dbReference type="ARBA" id="ARBA00023102"/>
    </source>
</evidence>
<dbReference type="GO" id="GO:0005737">
    <property type="term" value="C:cytoplasm"/>
    <property type="evidence" value="ECO:0007669"/>
    <property type="project" value="TreeGrafter"/>
</dbReference>
<sequence length="259" mass="28083">MTEKQSVSRFRPCIDLHDGKVKQIVGGTLAASGVTTAELKTNFVAEHDAGYYAELYRTDGLLGAHVIKLGPNNDAAARQALMAWPGKLQVGGGITDANAREWIEAGAAQVIVTSWLFPNAQLAIDRVKSLSQAIGRDKLVIDLSCRRRQHPDTGAMTWFVAMDKWQTITSTEITPALLQELAQYCVEFLVHAADVEGLCQGIDEDLVRLLGASSPIPCTYAGGGKHISDLELVDRLSNGRVDLTFGSDCVAWNQRHSGH</sequence>
<evidence type="ECO:0000313" key="8">
    <source>
        <dbReference type="EMBL" id="KJE88394.1"/>
    </source>
</evidence>
<dbReference type="CDD" id="cd04723">
    <property type="entry name" value="HisA_HisF"/>
    <property type="match status" value="1"/>
</dbReference>
<name>A0A0D2X040_CAPO3</name>
<organism evidence="8 9">
    <name type="scientific">Capsaspora owczarzaki (strain ATCC 30864)</name>
    <dbReference type="NCBI Taxonomy" id="595528"/>
    <lineage>
        <taxon>Eukaryota</taxon>
        <taxon>Filasterea</taxon>
        <taxon>Capsaspora</taxon>
    </lineage>
</organism>
<dbReference type="PANTHER" id="PTHR43090">
    <property type="entry name" value="1-(5-PHOSPHORIBOSYL)-5-[(5-PHOSPHORIBOSYLAMINO)METHYLIDENEAMINO] IMIDAZOLE-4-CARBOXAMIDE ISOMERASE"/>
    <property type="match status" value="1"/>
</dbReference>
<keyword evidence="4 7" id="KW-0028">Amino-acid biosynthesis</keyword>
<evidence type="ECO:0000256" key="1">
    <source>
        <dbReference type="ARBA" id="ARBA00005133"/>
    </source>
</evidence>
<dbReference type="InterPro" id="IPR013785">
    <property type="entry name" value="Aldolase_TIM"/>
</dbReference>
<dbReference type="GO" id="GO:0000162">
    <property type="term" value="P:L-tryptophan biosynthetic process"/>
    <property type="evidence" value="ECO:0007669"/>
    <property type="project" value="TreeGrafter"/>
</dbReference>
<reference evidence="9" key="1">
    <citation type="submission" date="2011-02" db="EMBL/GenBank/DDBJ databases">
        <title>The Genome Sequence of Capsaspora owczarzaki ATCC 30864.</title>
        <authorList>
            <person name="Russ C."/>
            <person name="Cuomo C."/>
            <person name="Burger G."/>
            <person name="Gray M.W."/>
            <person name="Holland P.W.H."/>
            <person name="King N."/>
            <person name="Lang F.B.F."/>
            <person name="Roger A.J."/>
            <person name="Ruiz-Trillo I."/>
            <person name="Young S.K."/>
            <person name="Zeng Q."/>
            <person name="Gargeya S."/>
            <person name="Alvarado L."/>
            <person name="Berlin A."/>
            <person name="Chapman S.B."/>
            <person name="Chen Z."/>
            <person name="Freedman E."/>
            <person name="Gellesch M."/>
            <person name="Goldberg J."/>
            <person name="Griggs A."/>
            <person name="Gujja S."/>
            <person name="Heilman E."/>
            <person name="Heiman D."/>
            <person name="Howarth C."/>
            <person name="Mehta T."/>
            <person name="Neiman D."/>
            <person name="Pearson M."/>
            <person name="Roberts A."/>
            <person name="Saif S."/>
            <person name="Shea T."/>
            <person name="Shenoy N."/>
            <person name="Sisk P."/>
            <person name="Stolte C."/>
            <person name="Sykes S."/>
            <person name="White J."/>
            <person name="Yandava C."/>
            <person name="Haas B."/>
            <person name="Nusbaum C."/>
            <person name="Birren B."/>
        </authorList>
    </citation>
    <scope>NUCLEOTIDE SEQUENCE</scope>
    <source>
        <strain evidence="9">ATCC 30864</strain>
    </source>
</reference>
<dbReference type="STRING" id="595528.A0A0D2X040"/>
<dbReference type="Proteomes" id="UP000008743">
    <property type="component" value="Unassembled WGS sequence"/>
</dbReference>
<proteinExistence type="inferred from homology"/>
<dbReference type="GO" id="GO:0000105">
    <property type="term" value="P:L-histidine biosynthetic process"/>
    <property type="evidence" value="ECO:0007669"/>
    <property type="project" value="UniProtKB-UniPathway"/>
</dbReference>
<dbReference type="eggNOG" id="KOG3055">
    <property type="taxonomic scope" value="Eukaryota"/>
</dbReference>
<evidence type="ECO:0000256" key="6">
    <source>
        <dbReference type="ARBA" id="ARBA00023235"/>
    </source>
</evidence>
<dbReference type="Gene3D" id="3.20.20.70">
    <property type="entry name" value="Aldolase class I"/>
    <property type="match status" value="1"/>
</dbReference>